<proteinExistence type="predicted"/>
<organism evidence="1">
    <name type="scientific">viral metagenome</name>
    <dbReference type="NCBI Taxonomy" id="1070528"/>
    <lineage>
        <taxon>unclassified sequences</taxon>
        <taxon>metagenomes</taxon>
        <taxon>organismal metagenomes</taxon>
    </lineage>
</organism>
<accession>A0A6H1ZPM6</accession>
<sequence>MALNFPGLFPSGRDMLVNYDWTDVSLMTGYIVFDGFNAEDSGGNNYILIESGKSTLMTPSLNNNVLDGSLFTNGFTFDMDFDLTPFKLPVTLGGTALVRICLCFGTSTASAVSVTATLRKWDGSTETQLGTVTSVSEEIASGDERGHILKMTISNTHFKAGEILRLTVTGSGGGAAFNIAHNPRDTAVITGVGADFTAGNSRLSVAVPFKIEV</sequence>
<dbReference type="AlphaFoldDB" id="A0A6H1ZPM6"/>
<evidence type="ECO:0000313" key="1">
    <source>
        <dbReference type="EMBL" id="QJA49524.1"/>
    </source>
</evidence>
<dbReference type="EMBL" id="MT144141">
    <property type="protein sequence ID" value="QJA49524.1"/>
    <property type="molecule type" value="Genomic_DNA"/>
</dbReference>
<dbReference type="EMBL" id="MT144678">
    <property type="protein sequence ID" value="QJH97217.1"/>
    <property type="molecule type" value="Genomic_DNA"/>
</dbReference>
<evidence type="ECO:0000313" key="2">
    <source>
        <dbReference type="EMBL" id="QJH97217.1"/>
    </source>
</evidence>
<name>A0A6H1ZPM6_9ZZZZ</name>
<gene>
    <name evidence="1" type="ORF">TM448A01396_0004</name>
    <name evidence="2" type="ORF">TM448B00951_0006</name>
</gene>
<protein>
    <submittedName>
        <fullName evidence="1">Uncharacterized protein</fullName>
    </submittedName>
</protein>
<reference evidence="1" key="1">
    <citation type="submission" date="2020-03" db="EMBL/GenBank/DDBJ databases">
        <title>The deep terrestrial virosphere.</title>
        <authorList>
            <person name="Holmfeldt K."/>
            <person name="Nilsson E."/>
            <person name="Simone D."/>
            <person name="Lopez-Fernandez M."/>
            <person name="Wu X."/>
            <person name="de Brujin I."/>
            <person name="Lundin D."/>
            <person name="Andersson A."/>
            <person name="Bertilsson S."/>
            <person name="Dopson M."/>
        </authorList>
    </citation>
    <scope>NUCLEOTIDE SEQUENCE</scope>
    <source>
        <strain evidence="1">TM448A01396</strain>
        <strain evidence="2">TM448B00951</strain>
    </source>
</reference>